<evidence type="ECO:0000313" key="10">
    <source>
        <dbReference type="EMBL" id="KNG93033.1"/>
    </source>
</evidence>
<reference evidence="10 11" key="1">
    <citation type="journal article" date="2015" name="Int. J. Syst. Evol. Microbiol.">
        <title>Aestuariivita atlantica sp. nov., isolated from deep sea sediment of the Atlantic Ocean.</title>
        <authorList>
            <person name="Li G."/>
            <person name="Lai Q."/>
            <person name="Du Y."/>
            <person name="Liu X."/>
            <person name="Sun F."/>
            <person name="Shao Z."/>
        </authorList>
    </citation>
    <scope>NUCLEOTIDE SEQUENCE [LARGE SCALE GENOMIC DNA]</scope>
    <source>
        <strain evidence="10 11">22II-S11-z3</strain>
    </source>
</reference>
<dbReference type="EMBL" id="AQQZ01000006">
    <property type="protein sequence ID" value="KNG93033.1"/>
    <property type="molecule type" value="Genomic_DNA"/>
</dbReference>
<dbReference type="GO" id="GO:0005886">
    <property type="term" value="C:plasma membrane"/>
    <property type="evidence" value="ECO:0007669"/>
    <property type="project" value="UniProtKB-SubCell"/>
</dbReference>
<dbReference type="Proteomes" id="UP000036938">
    <property type="component" value="Unassembled WGS sequence"/>
</dbReference>
<keyword evidence="11" id="KW-1185">Reference proteome</keyword>
<evidence type="ECO:0000256" key="7">
    <source>
        <dbReference type="ARBA" id="ARBA00023065"/>
    </source>
</evidence>
<gene>
    <name evidence="10" type="ORF">ATO11_14015</name>
</gene>
<sequence>MARSRDTTWLAGTPFIVVLSGITCLAMLVPAIHASWVEDFHAARTFLYASILGSTTVLLIGIATAARPRSRRGLDQLLSLLGAFVLLPAIMAVPFYETLRTTSFLSAYVEMVSCFTTTGAEMFDPERLSPTLHLWRALVAWMGGLLIWIAAAAILAPRHLGGFEVTTSAEPGQGLVGTGYQRRATTATRLMRVTTRLAPVYAGLTLGLWASLVALGDTPLVAFVHATSTLSTSGISAIGGVSEAASGVAGELVIALFLLFALSRLTFSSDTVVGAREALFRDPEFRLGLSLIGSVTLFLFLRHWIGAIEVSDTDIGGAVTALWGATFTVLSFLTTTGFESRDWFAAQNWSGLPTTGLLLMGLALVGGGVATTAGGVKLLRVFVLFRHGRREVARLVHPSMVGAAMGQSRRIRRQGAFIAFVFFMLFALSLAVSALALTASGLTFDDALVLSVAALSTTGPLATAAPEAPIVLAQLGAVAKLVFAAAMILGRLETLAIIALLTPELWRN</sequence>
<feature type="transmembrane region" description="Helical" evidence="9">
    <location>
        <begin position="415"/>
        <end position="435"/>
    </location>
</feature>
<evidence type="ECO:0000256" key="1">
    <source>
        <dbReference type="ARBA" id="ARBA00004651"/>
    </source>
</evidence>
<feature type="transmembrane region" description="Helical" evidence="9">
    <location>
        <begin position="198"/>
        <end position="216"/>
    </location>
</feature>
<evidence type="ECO:0000256" key="8">
    <source>
        <dbReference type="ARBA" id="ARBA00023136"/>
    </source>
</evidence>
<organism evidence="10 11">
    <name type="scientific">Pseudaestuariivita atlantica</name>
    <dbReference type="NCBI Taxonomy" id="1317121"/>
    <lineage>
        <taxon>Bacteria</taxon>
        <taxon>Pseudomonadati</taxon>
        <taxon>Pseudomonadota</taxon>
        <taxon>Alphaproteobacteria</taxon>
        <taxon>Rhodobacterales</taxon>
        <taxon>Paracoccaceae</taxon>
        <taxon>Pseudaestuariivita</taxon>
    </lineage>
</organism>
<dbReference type="AlphaFoldDB" id="A0A0L1JNS0"/>
<dbReference type="STRING" id="1317121.ATO11_14015"/>
<evidence type="ECO:0000256" key="4">
    <source>
        <dbReference type="ARBA" id="ARBA00022475"/>
    </source>
</evidence>
<feature type="transmembrane region" description="Helical" evidence="9">
    <location>
        <begin position="358"/>
        <end position="385"/>
    </location>
</feature>
<keyword evidence="5 9" id="KW-0812">Transmembrane</keyword>
<feature type="transmembrane region" description="Helical" evidence="9">
    <location>
        <begin position="317"/>
        <end position="338"/>
    </location>
</feature>
<keyword evidence="4" id="KW-1003">Cell membrane</keyword>
<dbReference type="PANTHER" id="PTHR32024">
    <property type="entry name" value="TRK SYSTEM POTASSIUM UPTAKE PROTEIN TRKG-RELATED"/>
    <property type="match status" value="1"/>
</dbReference>
<feature type="transmembrane region" description="Helical" evidence="9">
    <location>
        <begin position="248"/>
        <end position="267"/>
    </location>
</feature>
<evidence type="ECO:0000256" key="2">
    <source>
        <dbReference type="ARBA" id="ARBA00009137"/>
    </source>
</evidence>
<evidence type="ECO:0000256" key="3">
    <source>
        <dbReference type="ARBA" id="ARBA00022448"/>
    </source>
</evidence>
<feature type="transmembrane region" description="Helical" evidence="9">
    <location>
        <begin position="287"/>
        <end position="305"/>
    </location>
</feature>
<feature type="transmembrane region" description="Helical" evidence="9">
    <location>
        <begin position="45"/>
        <end position="65"/>
    </location>
</feature>
<dbReference type="RefSeq" id="WP_050531525.1">
    <property type="nucleotide sequence ID" value="NZ_AQQZ01000006.1"/>
</dbReference>
<evidence type="ECO:0000256" key="6">
    <source>
        <dbReference type="ARBA" id="ARBA00022989"/>
    </source>
</evidence>
<evidence type="ECO:0000256" key="9">
    <source>
        <dbReference type="SAM" id="Phobius"/>
    </source>
</evidence>
<dbReference type="OrthoDB" id="7818483at2"/>
<name>A0A0L1JNS0_9RHOB</name>
<feature type="transmembrane region" description="Helical" evidence="9">
    <location>
        <begin position="477"/>
        <end position="501"/>
    </location>
</feature>
<keyword evidence="8 9" id="KW-0472">Membrane</keyword>
<dbReference type="Pfam" id="PF02386">
    <property type="entry name" value="TrkH"/>
    <property type="match status" value="1"/>
</dbReference>
<feature type="transmembrane region" description="Helical" evidence="9">
    <location>
        <begin position="134"/>
        <end position="156"/>
    </location>
</feature>
<feature type="transmembrane region" description="Helical" evidence="9">
    <location>
        <begin position="222"/>
        <end position="241"/>
    </location>
</feature>
<feature type="transmembrane region" description="Helical" evidence="9">
    <location>
        <begin position="77"/>
        <end position="96"/>
    </location>
</feature>
<dbReference type="InterPro" id="IPR003445">
    <property type="entry name" value="Cat_transpt"/>
</dbReference>
<dbReference type="GO" id="GO:0030001">
    <property type="term" value="P:metal ion transport"/>
    <property type="evidence" value="ECO:0007669"/>
    <property type="project" value="UniProtKB-ARBA"/>
</dbReference>
<dbReference type="PANTHER" id="PTHR32024:SF2">
    <property type="entry name" value="TRK SYSTEM POTASSIUM UPTAKE PROTEIN TRKG-RELATED"/>
    <property type="match status" value="1"/>
</dbReference>
<keyword evidence="3" id="KW-0813">Transport</keyword>
<keyword evidence="6 9" id="KW-1133">Transmembrane helix</keyword>
<keyword evidence="7" id="KW-0406">Ion transport</keyword>
<evidence type="ECO:0000256" key="5">
    <source>
        <dbReference type="ARBA" id="ARBA00022692"/>
    </source>
</evidence>
<comment type="caution">
    <text evidence="10">The sequence shown here is derived from an EMBL/GenBank/DDBJ whole genome shotgun (WGS) entry which is preliminary data.</text>
</comment>
<dbReference type="GO" id="GO:0008324">
    <property type="term" value="F:monoatomic cation transmembrane transporter activity"/>
    <property type="evidence" value="ECO:0007669"/>
    <property type="project" value="InterPro"/>
</dbReference>
<comment type="similarity">
    <text evidence="2">Belongs to the TrkH potassium transport family.</text>
</comment>
<feature type="transmembrane region" description="Helical" evidence="9">
    <location>
        <begin position="12"/>
        <end position="33"/>
    </location>
</feature>
<protein>
    <submittedName>
        <fullName evidence="10">Potassium transporter TrkH</fullName>
    </submittedName>
</protein>
<comment type="subcellular location">
    <subcellularLocation>
        <location evidence="1">Cell membrane</location>
        <topology evidence="1">Multi-pass membrane protein</topology>
    </subcellularLocation>
</comment>
<accession>A0A0L1JNS0</accession>
<dbReference type="PATRIC" id="fig|1317121.7.peg.3525"/>
<evidence type="ECO:0000313" key="11">
    <source>
        <dbReference type="Proteomes" id="UP000036938"/>
    </source>
</evidence>
<proteinExistence type="inferred from homology"/>